<dbReference type="SMART" id="SM00745">
    <property type="entry name" value="MIT"/>
    <property type="match status" value="1"/>
</dbReference>
<name>A0A1B0CEA2_LUTLO</name>
<reference evidence="2" key="1">
    <citation type="submission" date="2020-05" db="UniProtKB">
        <authorList>
            <consortium name="EnsemblMetazoa"/>
        </authorList>
    </citation>
    <scope>IDENTIFICATION</scope>
    <source>
        <strain evidence="2">Jacobina</strain>
    </source>
</reference>
<dbReference type="EnsemblMetazoa" id="LLOJ002672-RA">
    <property type="protein sequence ID" value="LLOJ002672-PA"/>
    <property type="gene ID" value="LLOJ002672"/>
</dbReference>
<organism evidence="2 3">
    <name type="scientific">Lutzomyia longipalpis</name>
    <name type="common">Sand fly</name>
    <dbReference type="NCBI Taxonomy" id="7200"/>
    <lineage>
        <taxon>Eukaryota</taxon>
        <taxon>Metazoa</taxon>
        <taxon>Ecdysozoa</taxon>
        <taxon>Arthropoda</taxon>
        <taxon>Hexapoda</taxon>
        <taxon>Insecta</taxon>
        <taxon>Pterygota</taxon>
        <taxon>Neoptera</taxon>
        <taxon>Endopterygota</taxon>
        <taxon>Diptera</taxon>
        <taxon>Nematocera</taxon>
        <taxon>Psychodoidea</taxon>
        <taxon>Psychodidae</taxon>
        <taxon>Lutzomyia</taxon>
        <taxon>Lutzomyia</taxon>
    </lineage>
</organism>
<evidence type="ECO:0000313" key="2">
    <source>
        <dbReference type="EnsemblMetazoa" id="LLOJ002672-PA"/>
    </source>
</evidence>
<dbReference type="Pfam" id="PF04212">
    <property type="entry name" value="MIT"/>
    <property type="match status" value="1"/>
</dbReference>
<evidence type="ECO:0000313" key="3">
    <source>
        <dbReference type="Proteomes" id="UP000092461"/>
    </source>
</evidence>
<dbReference type="VEuPathDB" id="VectorBase:LLOJ002672"/>
<protein>
    <recommendedName>
        <fullName evidence="1">MIT domain-containing protein</fullName>
    </recommendedName>
</protein>
<keyword evidence="3" id="KW-1185">Reference proteome</keyword>
<dbReference type="Gene3D" id="1.20.58.80">
    <property type="entry name" value="Phosphotransferase system, lactose/cellobiose-type IIA subunit"/>
    <property type="match status" value="1"/>
</dbReference>
<dbReference type="InterPro" id="IPR036181">
    <property type="entry name" value="MIT_dom_sf"/>
</dbReference>
<feature type="domain" description="MIT" evidence="1">
    <location>
        <begin position="1"/>
        <end position="79"/>
    </location>
</feature>
<dbReference type="SUPFAM" id="SSF116846">
    <property type="entry name" value="MIT domain"/>
    <property type="match status" value="1"/>
</dbReference>
<dbReference type="AlphaFoldDB" id="A0A1B0CEA2"/>
<dbReference type="EMBL" id="AJWK01008701">
    <property type="status" value="NOT_ANNOTATED_CDS"/>
    <property type="molecule type" value="Genomic_DNA"/>
</dbReference>
<accession>A0A1B0CEA2</accession>
<sequence>MSIKFAQAVDFITQAQKSDERQRYREAIGLYETGVRHFMDALKDEIEGEIAKSAIAEKCQQYAERAAELRQSVAESESGRIAQTTV</sequence>
<evidence type="ECO:0000259" key="1">
    <source>
        <dbReference type="SMART" id="SM00745"/>
    </source>
</evidence>
<dbReference type="Proteomes" id="UP000092461">
    <property type="component" value="Unassembled WGS sequence"/>
</dbReference>
<proteinExistence type="predicted"/>
<dbReference type="InterPro" id="IPR007330">
    <property type="entry name" value="MIT_dom"/>
</dbReference>